<comment type="caution">
    <text evidence="1">The sequence shown here is derived from an EMBL/GenBank/DDBJ whole genome shotgun (WGS) entry which is preliminary data.</text>
</comment>
<dbReference type="EMBL" id="BART01027227">
    <property type="protein sequence ID" value="GAG91083.1"/>
    <property type="molecule type" value="Genomic_DNA"/>
</dbReference>
<organism evidence="1">
    <name type="scientific">marine sediment metagenome</name>
    <dbReference type="NCBI Taxonomy" id="412755"/>
    <lineage>
        <taxon>unclassified sequences</taxon>
        <taxon>metagenomes</taxon>
        <taxon>ecological metagenomes</taxon>
    </lineage>
</organism>
<name>X1C3T3_9ZZZZ</name>
<accession>X1C3T3</accession>
<gene>
    <name evidence="1" type="ORF">S01H4_48315</name>
</gene>
<reference evidence="1" key="1">
    <citation type="journal article" date="2014" name="Front. Microbiol.">
        <title>High frequency of phylogenetically diverse reductive dehalogenase-homologous genes in deep subseafloor sedimentary metagenomes.</title>
        <authorList>
            <person name="Kawai M."/>
            <person name="Futagami T."/>
            <person name="Toyoda A."/>
            <person name="Takaki Y."/>
            <person name="Nishi S."/>
            <person name="Hori S."/>
            <person name="Arai W."/>
            <person name="Tsubouchi T."/>
            <person name="Morono Y."/>
            <person name="Uchiyama I."/>
            <person name="Ito T."/>
            <person name="Fujiyama A."/>
            <person name="Inagaki F."/>
            <person name="Takami H."/>
        </authorList>
    </citation>
    <scope>NUCLEOTIDE SEQUENCE</scope>
    <source>
        <strain evidence="1">Expedition CK06-06</strain>
    </source>
</reference>
<sequence>MFNMKSKEFVDEIKKLGFHGNNICYTNLFFDLFVDIEVDDKDWDNIIMVTLQLRNNEKGFIFHETENFHKIIENINNIIDKEIRISVLESHLERFQSLRDLRGKSEYFFIDFLTEIYPDLNLKRNCVLCEKSITIIEFIKSNYKKEKGIIDRLLIKIWNSEFLSLPCCNCFRILKENLKSKEDICRFFEKMHVFANFHVNKIIENLKKYKLIEN</sequence>
<dbReference type="AlphaFoldDB" id="X1C3T3"/>
<evidence type="ECO:0000313" key="1">
    <source>
        <dbReference type="EMBL" id="GAG91083.1"/>
    </source>
</evidence>
<proteinExistence type="predicted"/>
<protein>
    <submittedName>
        <fullName evidence="1">Uncharacterized protein</fullName>
    </submittedName>
</protein>